<sequence>MPILSRARVCPGGQLQGQGVRPRARQSFIWSTVPGEWGSVSCPERSATPQ</sequence>
<comment type="caution">
    <text evidence="1">The sequence shown here is derived from an EMBL/GenBank/DDBJ whole genome shotgun (WGS) entry which is preliminary data.</text>
</comment>
<evidence type="ECO:0000313" key="2">
    <source>
        <dbReference type="Proteomes" id="UP000028725"/>
    </source>
</evidence>
<gene>
    <name evidence="1" type="ORF">DB31_2104</name>
</gene>
<dbReference type="STRING" id="394096.DB31_2104"/>
<protein>
    <submittedName>
        <fullName evidence="1">Uncharacterized protein</fullName>
    </submittedName>
</protein>
<dbReference type="AlphaFoldDB" id="A0A085W9E7"/>
<evidence type="ECO:0000313" key="1">
    <source>
        <dbReference type="EMBL" id="KFE64310.1"/>
    </source>
</evidence>
<accession>A0A085W9E7</accession>
<dbReference type="EMBL" id="JMCB01000014">
    <property type="protein sequence ID" value="KFE64310.1"/>
    <property type="molecule type" value="Genomic_DNA"/>
</dbReference>
<dbReference type="Proteomes" id="UP000028725">
    <property type="component" value="Unassembled WGS sequence"/>
</dbReference>
<proteinExistence type="predicted"/>
<keyword evidence="2" id="KW-1185">Reference proteome</keyword>
<name>A0A085W9E7_9BACT</name>
<reference evidence="1 2" key="1">
    <citation type="submission" date="2014-04" db="EMBL/GenBank/DDBJ databases">
        <title>Genome assembly of Hyalangium minutum DSM 14724.</title>
        <authorList>
            <person name="Sharma G."/>
            <person name="Subramanian S."/>
        </authorList>
    </citation>
    <scope>NUCLEOTIDE SEQUENCE [LARGE SCALE GENOMIC DNA]</scope>
    <source>
        <strain evidence="1 2">DSM 14724</strain>
    </source>
</reference>
<organism evidence="1 2">
    <name type="scientific">Hyalangium minutum</name>
    <dbReference type="NCBI Taxonomy" id="394096"/>
    <lineage>
        <taxon>Bacteria</taxon>
        <taxon>Pseudomonadati</taxon>
        <taxon>Myxococcota</taxon>
        <taxon>Myxococcia</taxon>
        <taxon>Myxococcales</taxon>
        <taxon>Cystobacterineae</taxon>
        <taxon>Archangiaceae</taxon>
        <taxon>Hyalangium</taxon>
    </lineage>
</organism>